<dbReference type="RefSeq" id="WP_120766567.1">
    <property type="nucleotide sequence ID" value="NZ_CP033169.1"/>
</dbReference>
<evidence type="ECO:0000313" key="1">
    <source>
        <dbReference type="EMBL" id="AYO30324.1"/>
    </source>
</evidence>
<dbReference type="KEGG" id="bacg:D2962_06550"/>
<reference evidence="1 2" key="1">
    <citation type="submission" date="2018-10" db="EMBL/GenBank/DDBJ databases">
        <authorList>
            <person name="Zhang X."/>
        </authorList>
    </citation>
    <scope>NUCLEOTIDE SEQUENCE [LARGE SCALE GENOMIC DNA]</scope>
    <source>
        <strain evidence="1 2">SK-G1</strain>
    </source>
</reference>
<organism evidence="1 2">
    <name type="scientific">Biomaibacter acetigenes</name>
    <dbReference type="NCBI Taxonomy" id="2316383"/>
    <lineage>
        <taxon>Bacteria</taxon>
        <taxon>Bacillati</taxon>
        <taxon>Bacillota</taxon>
        <taxon>Clostridia</taxon>
        <taxon>Thermosediminibacterales</taxon>
        <taxon>Tepidanaerobacteraceae</taxon>
        <taxon>Biomaibacter</taxon>
    </lineage>
</organism>
<name>A0A3G2R483_9FIRM</name>
<proteinExistence type="predicted"/>
<gene>
    <name evidence="1" type="ORF">D2962_06550</name>
</gene>
<dbReference type="EMBL" id="CP033169">
    <property type="protein sequence ID" value="AYO30324.1"/>
    <property type="molecule type" value="Genomic_DNA"/>
</dbReference>
<sequence length="76" mass="8719">MINSQIKENILRDLNKLPIELQKKVYDFINALLLTLPKGNSPKNVLSFSGIMNKQDAKEISTIIEEGCEKIDEDEW</sequence>
<accession>A0A3G2R483</accession>
<evidence type="ECO:0000313" key="2">
    <source>
        <dbReference type="Proteomes" id="UP000280960"/>
    </source>
</evidence>
<dbReference type="Proteomes" id="UP000280960">
    <property type="component" value="Chromosome"/>
</dbReference>
<protein>
    <recommendedName>
        <fullName evidence="3">DUF2281 domain-containing protein</fullName>
    </recommendedName>
</protein>
<evidence type="ECO:0008006" key="3">
    <source>
        <dbReference type="Google" id="ProtNLM"/>
    </source>
</evidence>
<dbReference type="AlphaFoldDB" id="A0A3G2R483"/>
<keyword evidence="2" id="KW-1185">Reference proteome</keyword>